<reference evidence="6" key="1">
    <citation type="journal article" date="2020" name="Stud. Mycol.">
        <title>101 Dothideomycetes genomes: a test case for predicting lifestyles and emergence of pathogens.</title>
        <authorList>
            <person name="Haridas S."/>
            <person name="Albert R."/>
            <person name="Binder M."/>
            <person name="Bloem J."/>
            <person name="Labutti K."/>
            <person name="Salamov A."/>
            <person name="Andreopoulos B."/>
            <person name="Baker S."/>
            <person name="Barry K."/>
            <person name="Bills G."/>
            <person name="Bluhm B."/>
            <person name="Cannon C."/>
            <person name="Castanera R."/>
            <person name="Culley D."/>
            <person name="Daum C."/>
            <person name="Ezra D."/>
            <person name="Gonzalez J."/>
            <person name="Henrissat B."/>
            <person name="Kuo A."/>
            <person name="Liang C."/>
            <person name="Lipzen A."/>
            <person name="Lutzoni F."/>
            <person name="Magnuson J."/>
            <person name="Mondo S."/>
            <person name="Nolan M."/>
            <person name="Ohm R."/>
            <person name="Pangilinan J."/>
            <person name="Park H.-J."/>
            <person name="Ramirez L."/>
            <person name="Alfaro M."/>
            <person name="Sun H."/>
            <person name="Tritt A."/>
            <person name="Yoshinaga Y."/>
            <person name="Zwiers L.-H."/>
            <person name="Turgeon B."/>
            <person name="Goodwin S."/>
            <person name="Spatafora J."/>
            <person name="Crous P."/>
            <person name="Grigoriev I."/>
        </authorList>
    </citation>
    <scope>NUCLEOTIDE SEQUENCE</scope>
    <source>
        <strain evidence="6">CBS 262.69</strain>
    </source>
</reference>
<dbReference type="Gene3D" id="2.30.29.30">
    <property type="entry name" value="Pleckstrin-homology domain (PH domain)/Phosphotyrosine-binding domain (PTB)"/>
    <property type="match status" value="1"/>
</dbReference>
<proteinExistence type="inferred from homology"/>
<dbReference type="PANTHER" id="PTHR10807:SF128">
    <property type="entry name" value="PHOSPHATIDYLINOSITOL-3,5-BISPHOSPHATE 3-PHOSPHATASE"/>
    <property type="match status" value="1"/>
</dbReference>
<evidence type="ECO:0000256" key="2">
    <source>
        <dbReference type="PIRSR" id="PIRSR630564-1"/>
    </source>
</evidence>
<organism evidence="6 7">
    <name type="scientific">Trichodelitschia bisporula</name>
    <dbReference type="NCBI Taxonomy" id="703511"/>
    <lineage>
        <taxon>Eukaryota</taxon>
        <taxon>Fungi</taxon>
        <taxon>Dikarya</taxon>
        <taxon>Ascomycota</taxon>
        <taxon>Pezizomycotina</taxon>
        <taxon>Dothideomycetes</taxon>
        <taxon>Dothideomycetes incertae sedis</taxon>
        <taxon>Phaeotrichales</taxon>
        <taxon>Phaeotrichaceae</taxon>
        <taxon>Trichodelitschia</taxon>
    </lineage>
</organism>
<feature type="binding site" evidence="3">
    <location>
        <begin position="277"/>
        <end position="278"/>
    </location>
    <ligand>
        <name>substrate</name>
    </ligand>
</feature>
<dbReference type="InterPro" id="IPR011993">
    <property type="entry name" value="PH-like_dom_sf"/>
</dbReference>
<dbReference type="SUPFAM" id="SSF52799">
    <property type="entry name" value="(Phosphotyrosine protein) phosphatases II"/>
    <property type="match status" value="1"/>
</dbReference>
<feature type="region of interest" description="Disordered" evidence="4">
    <location>
        <begin position="598"/>
        <end position="731"/>
    </location>
</feature>
<evidence type="ECO:0000313" key="7">
    <source>
        <dbReference type="Proteomes" id="UP000799640"/>
    </source>
</evidence>
<protein>
    <submittedName>
        <fullName evidence="6">Phosphatases II</fullName>
    </submittedName>
</protein>
<feature type="compositionally biased region" description="Polar residues" evidence="4">
    <location>
        <begin position="540"/>
        <end position="552"/>
    </location>
</feature>
<dbReference type="Pfam" id="PF06602">
    <property type="entry name" value="Myotub-related"/>
    <property type="match status" value="1"/>
</dbReference>
<evidence type="ECO:0000256" key="3">
    <source>
        <dbReference type="PIRSR" id="PIRSR630564-2"/>
    </source>
</evidence>
<feature type="binding site" evidence="3">
    <location>
        <begin position="341"/>
        <end position="347"/>
    </location>
    <ligand>
        <name>substrate</name>
    </ligand>
</feature>
<feature type="region of interest" description="Disordered" evidence="4">
    <location>
        <begin position="540"/>
        <end position="584"/>
    </location>
</feature>
<dbReference type="GO" id="GO:0004438">
    <property type="term" value="F:phosphatidylinositol-3-phosphate phosphatase activity"/>
    <property type="evidence" value="ECO:0007669"/>
    <property type="project" value="TreeGrafter"/>
</dbReference>
<dbReference type="PROSITE" id="PS51339">
    <property type="entry name" value="PPASE_MYOTUBULARIN"/>
    <property type="match status" value="1"/>
</dbReference>
<feature type="compositionally biased region" description="Polar residues" evidence="4">
    <location>
        <begin position="688"/>
        <end position="698"/>
    </location>
</feature>
<dbReference type="PROSITE" id="PS00383">
    <property type="entry name" value="TYR_PHOSPHATASE_1"/>
    <property type="match status" value="1"/>
</dbReference>
<accession>A0A6G1HWP2</accession>
<sequence>MDRIKISKVDDVVCWRQGQRVEGTLHLTAHHIIFRFPVGEAVREQWITYPMIAFCTYRPSPPAIRLRCRDFTFVAFHFLTDEAHDVFLSIKALSRVGRLEKLYAFSYRPHGPERAVNGWDLYDARHELARQGVGEEGSAWRVTDINADYKYSPTYPAVLAVPTAISDNVLNYAGKYRSRARIPVLTYIHPVNNCTITRSSQPLVGVRGNRSPQDEKLVAAICASSSAGDGVYGAQQSNLIVDARPTVNAYAMQAVGMGSENMENYRCATKAYLGIDNIHVMRKSLLEVVDALKDSDLTPLPPSREQLAKSGWIRHIANMLDGAALIARTIGIQHSHVLIHCSDGWDRTAQLSALAQLCLDPFFRTFEGFMVLVEKDWVSFGHMFRHRAGFLGSEKWFEVDDGRALKSFFKRDEVEDDDIKVKETSPVFHQFLDATWQLTRQHPTRFEFNARFLRRLLYHLYSCQYGTFLWDNERERVEAKARQRTRSVWDYFLARREQFVNEQYDPVVNDHVVGRERILLPRKDDVRWWADVFGRTDSEMNGLTRDSSTASSLEGAVEGSREWLGKSRESLREPGSRDSMADSVDVKDAVGKEALAEALQSIEEPPKDVPDMSDPELLLKDGSDSSPAESFDPLPELPDRGLHSSPPSELPSKAPTPAPPDDAVGTPPLVGTSAPSTPPVSAEPVVSETVSNWTSPRSSGLAASGLTSTDPDSDTRASFPRGQLPRSGPRAVVRQTLHAEFDPLALDEPTPVAPGPRESSPAGIVGVGIAAGLAKLGIGKKTADSSAGGADGVEMR</sequence>
<evidence type="ECO:0000256" key="4">
    <source>
        <dbReference type="SAM" id="MobiDB-lite"/>
    </source>
</evidence>
<dbReference type="InterPro" id="IPR016130">
    <property type="entry name" value="Tyr_Pase_AS"/>
</dbReference>
<gene>
    <name evidence="6" type="ORF">EJ06DRAFT_530151</name>
</gene>
<dbReference type="PANTHER" id="PTHR10807">
    <property type="entry name" value="MYOTUBULARIN-RELATED"/>
    <property type="match status" value="1"/>
</dbReference>
<feature type="region of interest" description="Disordered" evidence="4">
    <location>
        <begin position="741"/>
        <end position="760"/>
    </location>
</feature>
<dbReference type="InterPro" id="IPR030564">
    <property type="entry name" value="Myotubularin"/>
</dbReference>
<feature type="compositionally biased region" description="Basic and acidic residues" evidence="4">
    <location>
        <begin position="559"/>
        <end position="584"/>
    </location>
</feature>
<evidence type="ECO:0000259" key="5">
    <source>
        <dbReference type="PROSITE" id="PS51339"/>
    </source>
</evidence>
<dbReference type="SUPFAM" id="SSF50729">
    <property type="entry name" value="PH domain-like"/>
    <property type="match status" value="1"/>
</dbReference>
<dbReference type="InterPro" id="IPR048994">
    <property type="entry name" value="PH-GRAM_MTMR6-9"/>
</dbReference>
<evidence type="ECO:0000256" key="1">
    <source>
        <dbReference type="ARBA" id="ARBA00007471"/>
    </source>
</evidence>
<feature type="domain" description="Myotubularin phosphatase" evidence="5">
    <location>
        <begin position="118"/>
        <end position="533"/>
    </location>
</feature>
<dbReference type="CDD" id="cd17666">
    <property type="entry name" value="PTP-MTM-like_fungal"/>
    <property type="match status" value="1"/>
</dbReference>
<keyword evidence="7" id="KW-1185">Reference proteome</keyword>
<dbReference type="GO" id="GO:0005737">
    <property type="term" value="C:cytoplasm"/>
    <property type="evidence" value="ECO:0007669"/>
    <property type="project" value="TreeGrafter"/>
</dbReference>
<dbReference type="EMBL" id="ML996695">
    <property type="protein sequence ID" value="KAF2400155.1"/>
    <property type="molecule type" value="Genomic_DNA"/>
</dbReference>
<dbReference type="Pfam" id="PF21098">
    <property type="entry name" value="PH-GRAM_MTMR6-like"/>
    <property type="match status" value="1"/>
</dbReference>
<dbReference type="InterPro" id="IPR010569">
    <property type="entry name" value="Myotubularin-like_Pase_dom"/>
</dbReference>
<dbReference type="AlphaFoldDB" id="A0A6G1HWP2"/>
<comment type="similarity">
    <text evidence="1">Belongs to the protein-tyrosine phosphatase family. Non-receptor class myotubularin subfamily.</text>
</comment>
<dbReference type="Proteomes" id="UP000799640">
    <property type="component" value="Unassembled WGS sequence"/>
</dbReference>
<dbReference type="InterPro" id="IPR029021">
    <property type="entry name" value="Prot-tyrosine_phosphatase-like"/>
</dbReference>
<dbReference type="GO" id="GO:0016020">
    <property type="term" value="C:membrane"/>
    <property type="evidence" value="ECO:0007669"/>
    <property type="project" value="TreeGrafter"/>
</dbReference>
<dbReference type="GO" id="GO:0046856">
    <property type="term" value="P:phosphatidylinositol dephosphorylation"/>
    <property type="evidence" value="ECO:0007669"/>
    <property type="project" value="TreeGrafter"/>
</dbReference>
<evidence type="ECO:0000313" key="6">
    <source>
        <dbReference type="EMBL" id="KAF2400155.1"/>
    </source>
</evidence>
<feature type="active site" description="Phosphocysteine intermediate" evidence="2">
    <location>
        <position position="341"/>
    </location>
</feature>
<dbReference type="OrthoDB" id="271628at2759"/>
<name>A0A6G1HWP2_9PEZI</name>